<dbReference type="GO" id="GO:0000712">
    <property type="term" value="P:resolution of meiotic recombination intermediates"/>
    <property type="evidence" value="ECO:0007669"/>
    <property type="project" value="TreeGrafter"/>
</dbReference>
<keyword evidence="1" id="KW-0540">Nuclease</keyword>
<keyword evidence="1" id="KW-0233">DNA recombination</keyword>
<dbReference type="EC" id="3.1.22.-" evidence="1"/>
<organism evidence="3 4">
    <name type="scientific">Chloropicon roscoffensis</name>
    <dbReference type="NCBI Taxonomy" id="1461544"/>
    <lineage>
        <taxon>Eukaryota</taxon>
        <taxon>Viridiplantae</taxon>
        <taxon>Chlorophyta</taxon>
        <taxon>Chloropicophyceae</taxon>
        <taxon>Chloropicales</taxon>
        <taxon>Chloropicaceae</taxon>
        <taxon>Chloropicon</taxon>
    </lineage>
</organism>
<dbReference type="PANTHER" id="PTHR13451:SF0">
    <property type="entry name" value="CROSSOVER JUNCTION ENDONUCLEASE MUS81"/>
    <property type="match status" value="1"/>
</dbReference>
<comment type="cofactor">
    <cofactor evidence="1">
        <name>Mg(2+)</name>
        <dbReference type="ChEBI" id="CHEBI:18420"/>
    </cofactor>
</comment>
<dbReference type="CDD" id="cd21036">
    <property type="entry name" value="WH_MUS81"/>
    <property type="match status" value="1"/>
</dbReference>
<feature type="region of interest" description="Disordered" evidence="2">
    <location>
        <begin position="144"/>
        <end position="173"/>
    </location>
</feature>
<keyword evidence="1" id="KW-0378">Hydrolase</keyword>
<evidence type="ECO:0000256" key="2">
    <source>
        <dbReference type="SAM" id="MobiDB-lite"/>
    </source>
</evidence>
<dbReference type="Proteomes" id="UP001472866">
    <property type="component" value="Chromosome 11"/>
</dbReference>
<name>A0AAX4PFZ1_9CHLO</name>
<dbReference type="GO" id="GO:0005634">
    <property type="term" value="C:nucleus"/>
    <property type="evidence" value="ECO:0007669"/>
    <property type="project" value="UniProtKB-SubCell"/>
</dbReference>
<dbReference type="GO" id="GO:0003677">
    <property type="term" value="F:DNA binding"/>
    <property type="evidence" value="ECO:0007669"/>
    <property type="project" value="UniProtKB-UniRule"/>
</dbReference>
<dbReference type="GO" id="GO:0031573">
    <property type="term" value="P:mitotic intra-S DNA damage checkpoint signaling"/>
    <property type="evidence" value="ECO:0007669"/>
    <property type="project" value="TreeGrafter"/>
</dbReference>
<proteinExistence type="inferred from homology"/>
<dbReference type="InterPro" id="IPR033309">
    <property type="entry name" value="Mus81"/>
</dbReference>
<comment type="subunit">
    <text evidence="1">Interacts with EME1.</text>
</comment>
<feature type="compositionally biased region" description="Basic and acidic residues" evidence="2">
    <location>
        <begin position="472"/>
        <end position="494"/>
    </location>
</feature>
<protein>
    <recommendedName>
        <fullName evidence="1">Crossover junction endonuclease MUS81</fullName>
        <ecNumber evidence="1">3.1.22.-</ecNumber>
    </recommendedName>
</protein>
<dbReference type="Gene3D" id="1.10.10.10">
    <property type="entry name" value="Winged helix-like DNA-binding domain superfamily/Winged helix DNA-binding domain"/>
    <property type="match status" value="1"/>
</dbReference>
<dbReference type="InterPro" id="IPR027421">
    <property type="entry name" value="DNA_pol_lamdba_lyase_dom_sf"/>
</dbReference>
<feature type="region of interest" description="Disordered" evidence="2">
    <location>
        <begin position="292"/>
        <end position="345"/>
    </location>
</feature>
<dbReference type="InterPro" id="IPR047417">
    <property type="entry name" value="WHD_MUS81"/>
</dbReference>
<keyword evidence="4" id="KW-1185">Reference proteome</keyword>
<dbReference type="EMBL" id="CP151511">
    <property type="protein sequence ID" value="WZN65159.1"/>
    <property type="molecule type" value="Genomic_DNA"/>
</dbReference>
<keyword evidence="1 3" id="KW-0255">Endonuclease</keyword>
<keyword evidence="1" id="KW-0479">Metal-binding</keyword>
<evidence type="ECO:0000313" key="3">
    <source>
        <dbReference type="EMBL" id="WZN65159.1"/>
    </source>
</evidence>
<dbReference type="SUPFAM" id="SSF47802">
    <property type="entry name" value="DNA polymerase beta, N-terminal domain-like"/>
    <property type="match status" value="1"/>
</dbReference>
<dbReference type="GO" id="GO:0006308">
    <property type="term" value="P:DNA catabolic process"/>
    <property type="evidence" value="ECO:0007669"/>
    <property type="project" value="UniProtKB-UniRule"/>
</dbReference>
<dbReference type="GO" id="GO:0008821">
    <property type="term" value="F:crossover junction DNA endonuclease activity"/>
    <property type="evidence" value="ECO:0007669"/>
    <property type="project" value="UniProtKB-UniRule"/>
</dbReference>
<dbReference type="GO" id="GO:0046872">
    <property type="term" value="F:metal ion binding"/>
    <property type="evidence" value="ECO:0007669"/>
    <property type="project" value="UniProtKB-UniRule"/>
</dbReference>
<evidence type="ECO:0000256" key="1">
    <source>
        <dbReference type="RuleBase" id="RU369042"/>
    </source>
</evidence>
<keyword evidence="1" id="KW-0460">Magnesium</keyword>
<feature type="region of interest" description="Disordered" evidence="2">
    <location>
        <begin position="387"/>
        <end position="406"/>
    </location>
</feature>
<evidence type="ECO:0000313" key="4">
    <source>
        <dbReference type="Proteomes" id="UP001472866"/>
    </source>
</evidence>
<dbReference type="GO" id="GO:0048476">
    <property type="term" value="C:Holliday junction resolvase complex"/>
    <property type="evidence" value="ECO:0007669"/>
    <property type="project" value="UniProtKB-UniRule"/>
</dbReference>
<gene>
    <name evidence="3" type="ORF">HKI87_11g67160</name>
</gene>
<dbReference type="GO" id="GO:0048257">
    <property type="term" value="F:3'-flap endonuclease activity"/>
    <property type="evidence" value="ECO:0007669"/>
    <property type="project" value="TreeGrafter"/>
</dbReference>
<sequence length="509" mass="55481">MASSDCPPATAKIFEIDAARRAKRDEVLLSRIENGACSSSALPLDVRAMTGLRNVSNALVYRFLCYVCDYLSGADGTGHLARAVGVASRAVKNTDVAVYCAEKALEVKGIGPHLANMIDRSLFHLYPQPAPPGQVDVREILSARRQTQTQRSESARAAEDGPSGRSKKPYRPKNGTANYAFLVCMHKLRLEGQDHVSKQDLIRTAEASGLSAKSIHGTKNTSNAHSRHANWYNGWSSFLQMKQKEPALVRTWSCPLKCALTEEGMAVALELHRNAHERGMCTCGLLVDEDGGPGTPSAPRQEKVWGQWRTPEQATESKKRRRRGEGELEEAPEAAAPAVGPTSYEGLVEPFRSSVSRRELRIPPLGEGEKFSDAYEVVLFLDNREQLRGSGGGAARASEDPWRRTQSRAENLQYYTKAITDSGLKVDIGKLPVGDVTWVARRKGEEGGGGGGGTDPAGSAAQAAGLPRPGLRHREEERGRPHRFDKVEQVRDAEAPAEEERDSQLDVPG</sequence>
<comment type="subcellular location">
    <subcellularLocation>
        <location evidence="1">Nucleus</location>
    </subcellularLocation>
</comment>
<keyword evidence="1" id="KW-0539">Nucleus</keyword>
<dbReference type="PANTHER" id="PTHR13451">
    <property type="entry name" value="CLASS II CROSSOVER JUNCTION ENDONUCLEASE MUS81"/>
    <property type="match status" value="1"/>
</dbReference>
<comment type="function">
    <text evidence="1">Interacts with EME1 to form a DNA structure-specific endonuclease with substrate preference for branched DNA structures with a 5'-end at the branch nick. Typical substrates include 3'-flap structures, D-loops, replication forks and nicked Holliday junctions. May be required in mitosis for the processing of stalled or collapsed replication fork intermediates. May be required in meiosis for the repair of meiosis-specific double strand breaks subsequent to single-end invasion (SEI).</text>
</comment>
<keyword evidence="1" id="KW-0227">DNA damage</keyword>
<feature type="region of interest" description="Disordered" evidence="2">
    <location>
        <begin position="442"/>
        <end position="509"/>
    </location>
</feature>
<keyword evidence="1" id="KW-0234">DNA repair</keyword>
<comment type="similarity">
    <text evidence="1">Belongs to the XPF family.</text>
</comment>
<dbReference type="InterPro" id="IPR036388">
    <property type="entry name" value="WH-like_DNA-bd_sf"/>
</dbReference>
<accession>A0AAX4PFZ1</accession>
<reference evidence="3 4" key="1">
    <citation type="submission" date="2024-03" db="EMBL/GenBank/DDBJ databases">
        <title>Complete genome sequence of the green alga Chloropicon roscoffensis RCC1871.</title>
        <authorList>
            <person name="Lemieux C."/>
            <person name="Pombert J.-F."/>
            <person name="Otis C."/>
            <person name="Turmel M."/>
        </authorList>
    </citation>
    <scope>NUCLEOTIDE SEQUENCE [LARGE SCALE GENOMIC DNA]</scope>
    <source>
        <strain evidence="3 4">RCC1871</strain>
    </source>
</reference>
<dbReference type="GO" id="GO:0000727">
    <property type="term" value="P:double-strand break repair via break-induced replication"/>
    <property type="evidence" value="ECO:0007669"/>
    <property type="project" value="UniProtKB-UniRule"/>
</dbReference>
<dbReference type="AlphaFoldDB" id="A0AAX4PFZ1"/>